<dbReference type="Gene3D" id="1.25.70.10">
    <property type="entry name" value="Transcription termination factor 3, mitochondrial"/>
    <property type="match status" value="1"/>
</dbReference>
<dbReference type="EMBL" id="JBBPBN010000005">
    <property type="protein sequence ID" value="KAK9036787.1"/>
    <property type="molecule type" value="Genomic_DNA"/>
</dbReference>
<keyword evidence="5" id="KW-1185">Reference proteome</keyword>
<dbReference type="InterPro" id="IPR038538">
    <property type="entry name" value="MTERF_sf"/>
</dbReference>
<keyword evidence="3" id="KW-0809">Transit peptide</keyword>
<dbReference type="PANTHER" id="PTHR13068">
    <property type="entry name" value="CGI-12 PROTEIN-RELATED"/>
    <property type="match status" value="1"/>
</dbReference>
<keyword evidence="2" id="KW-0804">Transcription</keyword>
<keyword evidence="2" id="KW-0805">Transcription regulation</keyword>
<evidence type="ECO:0000313" key="5">
    <source>
        <dbReference type="Proteomes" id="UP001396334"/>
    </source>
</evidence>
<accession>A0ABR2THU8</accession>
<dbReference type="Proteomes" id="UP001396334">
    <property type="component" value="Unassembled WGS sequence"/>
</dbReference>
<protein>
    <submittedName>
        <fullName evidence="4">Uncharacterized protein</fullName>
    </submittedName>
</protein>
<dbReference type="Pfam" id="PF02536">
    <property type="entry name" value="mTERF"/>
    <property type="match status" value="1"/>
</dbReference>
<evidence type="ECO:0000256" key="1">
    <source>
        <dbReference type="ARBA" id="ARBA00007692"/>
    </source>
</evidence>
<dbReference type="InterPro" id="IPR003690">
    <property type="entry name" value="MTERF"/>
</dbReference>
<dbReference type="SMART" id="SM00733">
    <property type="entry name" value="Mterf"/>
    <property type="match status" value="2"/>
</dbReference>
<comment type="similarity">
    <text evidence="1">Belongs to the mTERF family.</text>
</comment>
<comment type="caution">
    <text evidence="4">The sequence shown here is derived from an EMBL/GenBank/DDBJ whole genome shotgun (WGS) entry which is preliminary data.</text>
</comment>
<proteinExistence type="inferred from homology"/>
<name>A0ABR2THU8_9ROSI</name>
<keyword evidence="2" id="KW-0806">Transcription termination</keyword>
<dbReference type="PANTHER" id="PTHR13068:SF38">
    <property type="entry name" value="TRANSCRIPTION TERMINATION FACTOR FAMILY PROTEIN"/>
    <property type="match status" value="1"/>
</dbReference>
<evidence type="ECO:0000313" key="4">
    <source>
        <dbReference type="EMBL" id="KAK9036787.1"/>
    </source>
</evidence>
<reference evidence="4 5" key="1">
    <citation type="journal article" date="2024" name="G3 (Bethesda)">
        <title>Genome assembly of Hibiscus sabdariffa L. provides insights into metabolisms of medicinal natural products.</title>
        <authorList>
            <person name="Kim T."/>
        </authorList>
    </citation>
    <scope>NUCLEOTIDE SEQUENCE [LARGE SCALE GENOMIC DNA]</scope>
    <source>
        <strain evidence="4">TK-2024</strain>
        <tissue evidence="4">Old leaves</tissue>
    </source>
</reference>
<organism evidence="4 5">
    <name type="scientific">Hibiscus sabdariffa</name>
    <name type="common">roselle</name>
    <dbReference type="NCBI Taxonomy" id="183260"/>
    <lineage>
        <taxon>Eukaryota</taxon>
        <taxon>Viridiplantae</taxon>
        <taxon>Streptophyta</taxon>
        <taxon>Embryophyta</taxon>
        <taxon>Tracheophyta</taxon>
        <taxon>Spermatophyta</taxon>
        <taxon>Magnoliopsida</taxon>
        <taxon>eudicotyledons</taxon>
        <taxon>Gunneridae</taxon>
        <taxon>Pentapetalae</taxon>
        <taxon>rosids</taxon>
        <taxon>malvids</taxon>
        <taxon>Malvales</taxon>
        <taxon>Malvaceae</taxon>
        <taxon>Malvoideae</taxon>
        <taxon>Hibiscus</taxon>
    </lineage>
</organism>
<sequence length="290" mass="33328">MSRFLRYHPINEFEPFFESLGLKHPEYTPLLPRDLMFLSDDCLFLENSRVLCEFGIERKKIGQIYKKAVQVFQLDFGVLPLKLQAYRELGLSQSFMVKVIVCSPYLLIGDVHMKFIKALEIIKSAGFDYVWIEEHLPEKESCNWNMIFGVLSIFRESCCSREERFDCIANAGLEKEDVSKMVGASPQILNQSKAVIQSKLDILVKELGFPLSSLILFPSYLSYTTQRVRLRLAMYNWLKDEEKVEPDLALSTLVSCSDKLFLGRSWIGFVHSDLLVACLDGFVSTCGTEW</sequence>
<evidence type="ECO:0000256" key="3">
    <source>
        <dbReference type="ARBA" id="ARBA00022946"/>
    </source>
</evidence>
<gene>
    <name evidence="4" type="ORF">V6N11_021715</name>
</gene>
<evidence type="ECO:0000256" key="2">
    <source>
        <dbReference type="ARBA" id="ARBA00022472"/>
    </source>
</evidence>